<dbReference type="Proteomes" id="UP001153069">
    <property type="component" value="Unassembled WGS sequence"/>
</dbReference>
<evidence type="ECO:0000256" key="1">
    <source>
        <dbReference type="SAM" id="MobiDB-lite"/>
    </source>
</evidence>
<evidence type="ECO:0000313" key="2">
    <source>
        <dbReference type="EMBL" id="CAB9504593.1"/>
    </source>
</evidence>
<comment type="caution">
    <text evidence="2">The sequence shown here is derived from an EMBL/GenBank/DDBJ whole genome shotgun (WGS) entry which is preliminary data.</text>
</comment>
<reference evidence="2" key="1">
    <citation type="submission" date="2020-06" db="EMBL/GenBank/DDBJ databases">
        <authorList>
            <consortium name="Plant Systems Biology data submission"/>
        </authorList>
    </citation>
    <scope>NUCLEOTIDE SEQUENCE</scope>
    <source>
        <strain evidence="2">D6</strain>
    </source>
</reference>
<name>A0A9N8H7F0_9STRA</name>
<proteinExistence type="predicted"/>
<sequence>MTQLQKEPLLPLCIHHEAAPTQCHASDNDDDDDMQLQVPLIPSKTVPDTADKPEECLAFSEEFLIGCISGIVGAVVSWFNLGGLQWVLFVFFLPYFISEVWESSALFHAAAVHKGREGSTVYHAAMYRVTAKKRLAVMLFGQGVIMGQAATDLVSPSSQDIESFICAAIVYSLLWVGWAMTCEISHALPPQDKLANLTGLKKDFKRRYRHKVQRSCSDSSTARRRDGSNSLRSTQKRQSSLRRTKSLTLLDDIA</sequence>
<feature type="region of interest" description="Disordered" evidence="1">
    <location>
        <begin position="214"/>
        <end position="242"/>
    </location>
</feature>
<evidence type="ECO:0000313" key="3">
    <source>
        <dbReference type="Proteomes" id="UP001153069"/>
    </source>
</evidence>
<protein>
    <submittedName>
        <fullName evidence="2">Uncharacterized protein</fullName>
    </submittedName>
</protein>
<gene>
    <name evidence="2" type="ORF">SEMRO_202_G085280.1</name>
</gene>
<keyword evidence="3" id="KW-1185">Reference proteome</keyword>
<organism evidence="2 3">
    <name type="scientific">Seminavis robusta</name>
    <dbReference type="NCBI Taxonomy" id="568900"/>
    <lineage>
        <taxon>Eukaryota</taxon>
        <taxon>Sar</taxon>
        <taxon>Stramenopiles</taxon>
        <taxon>Ochrophyta</taxon>
        <taxon>Bacillariophyta</taxon>
        <taxon>Bacillariophyceae</taxon>
        <taxon>Bacillariophycidae</taxon>
        <taxon>Naviculales</taxon>
        <taxon>Naviculaceae</taxon>
        <taxon>Seminavis</taxon>
    </lineage>
</organism>
<dbReference type="EMBL" id="CAICTM010000201">
    <property type="protein sequence ID" value="CAB9504593.1"/>
    <property type="molecule type" value="Genomic_DNA"/>
</dbReference>
<accession>A0A9N8H7F0</accession>
<dbReference type="AlphaFoldDB" id="A0A9N8H7F0"/>